<comment type="caution">
    <text evidence="1">The sequence shown here is derived from an EMBL/GenBank/DDBJ whole genome shotgun (WGS) entry which is preliminary data.</text>
</comment>
<protein>
    <submittedName>
        <fullName evidence="1">Uncharacterized protein</fullName>
    </submittedName>
</protein>
<reference evidence="1" key="1">
    <citation type="submission" date="2020-09" db="EMBL/GenBank/DDBJ databases">
        <title>Genome-Enabled Discovery of Anthraquinone Biosynthesis in Senna tora.</title>
        <authorList>
            <person name="Kang S.-H."/>
            <person name="Pandey R.P."/>
            <person name="Lee C.-M."/>
            <person name="Sim J.-S."/>
            <person name="Jeong J.-T."/>
            <person name="Choi B.-S."/>
            <person name="Jung M."/>
            <person name="Ginzburg D."/>
            <person name="Zhao K."/>
            <person name="Won S.Y."/>
            <person name="Oh T.-J."/>
            <person name="Yu Y."/>
            <person name="Kim N.-H."/>
            <person name="Lee O.R."/>
            <person name="Lee T.-H."/>
            <person name="Bashyal P."/>
            <person name="Kim T.-S."/>
            <person name="Lee W.-H."/>
            <person name="Kawkins C."/>
            <person name="Kim C.-K."/>
            <person name="Kim J.S."/>
            <person name="Ahn B.O."/>
            <person name="Rhee S.Y."/>
            <person name="Sohng J.K."/>
        </authorList>
    </citation>
    <scope>NUCLEOTIDE SEQUENCE</scope>
    <source>
        <tissue evidence="1">Leaf</tissue>
    </source>
</reference>
<evidence type="ECO:0000313" key="2">
    <source>
        <dbReference type="Proteomes" id="UP000634136"/>
    </source>
</evidence>
<proteinExistence type="predicted"/>
<keyword evidence="2" id="KW-1185">Reference proteome</keyword>
<dbReference type="Proteomes" id="UP000634136">
    <property type="component" value="Unassembled WGS sequence"/>
</dbReference>
<accession>A0A834T944</accession>
<evidence type="ECO:0000313" key="1">
    <source>
        <dbReference type="EMBL" id="KAF7817380.1"/>
    </source>
</evidence>
<gene>
    <name evidence="1" type="ORF">G2W53_031349</name>
</gene>
<dbReference type="AlphaFoldDB" id="A0A834T944"/>
<dbReference type="EMBL" id="JAAIUW010000009">
    <property type="protein sequence ID" value="KAF7817380.1"/>
    <property type="molecule type" value="Genomic_DNA"/>
</dbReference>
<name>A0A834T944_9FABA</name>
<organism evidence="1 2">
    <name type="scientific">Senna tora</name>
    <dbReference type="NCBI Taxonomy" id="362788"/>
    <lineage>
        <taxon>Eukaryota</taxon>
        <taxon>Viridiplantae</taxon>
        <taxon>Streptophyta</taxon>
        <taxon>Embryophyta</taxon>
        <taxon>Tracheophyta</taxon>
        <taxon>Spermatophyta</taxon>
        <taxon>Magnoliopsida</taxon>
        <taxon>eudicotyledons</taxon>
        <taxon>Gunneridae</taxon>
        <taxon>Pentapetalae</taxon>
        <taxon>rosids</taxon>
        <taxon>fabids</taxon>
        <taxon>Fabales</taxon>
        <taxon>Fabaceae</taxon>
        <taxon>Caesalpinioideae</taxon>
        <taxon>Cassia clade</taxon>
        <taxon>Senna</taxon>
    </lineage>
</organism>
<sequence>MEKKKKNERENKKKENERA</sequence>